<dbReference type="InterPro" id="IPR003848">
    <property type="entry name" value="DUF218"/>
</dbReference>
<dbReference type="CDD" id="cd06259">
    <property type="entry name" value="YdcF-like"/>
    <property type="match status" value="1"/>
</dbReference>
<reference evidence="3" key="2">
    <citation type="journal article" date="2021" name="PeerJ">
        <title>Extensive microbial diversity within the chicken gut microbiome revealed by metagenomics and culture.</title>
        <authorList>
            <person name="Gilroy R."/>
            <person name="Ravi A."/>
            <person name="Getino M."/>
            <person name="Pursley I."/>
            <person name="Horton D.L."/>
            <person name="Alikhan N.F."/>
            <person name="Baker D."/>
            <person name="Gharbi K."/>
            <person name="Hall N."/>
            <person name="Watson M."/>
            <person name="Adriaenssens E.M."/>
            <person name="Foster-Nyarko E."/>
            <person name="Jarju S."/>
            <person name="Secka A."/>
            <person name="Antonio M."/>
            <person name="Oren A."/>
            <person name="Chaudhuri R.R."/>
            <person name="La Ragione R."/>
            <person name="Hildebrand F."/>
            <person name="Pallen M.J."/>
        </authorList>
    </citation>
    <scope>NUCLEOTIDE SEQUENCE</scope>
    <source>
        <strain evidence="3">ChiGjej3B3-7149</strain>
    </source>
</reference>
<dbReference type="EMBL" id="DVHH01000227">
    <property type="protein sequence ID" value="HIR55799.1"/>
    <property type="molecule type" value="Genomic_DNA"/>
</dbReference>
<evidence type="ECO:0000259" key="2">
    <source>
        <dbReference type="Pfam" id="PF02698"/>
    </source>
</evidence>
<dbReference type="AlphaFoldDB" id="A0A9D1DMU9"/>
<reference evidence="3" key="1">
    <citation type="submission" date="2020-10" db="EMBL/GenBank/DDBJ databases">
        <authorList>
            <person name="Gilroy R."/>
        </authorList>
    </citation>
    <scope>NUCLEOTIDE SEQUENCE</scope>
    <source>
        <strain evidence="3">ChiGjej3B3-7149</strain>
    </source>
</reference>
<dbReference type="PANTHER" id="PTHR30336:SF4">
    <property type="entry name" value="ENVELOPE BIOGENESIS FACTOR ELYC"/>
    <property type="match status" value="1"/>
</dbReference>
<comment type="caution">
    <text evidence="3">The sequence shown here is derived from an EMBL/GenBank/DDBJ whole genome shotgun (WGS) entry which is preliminary data.</text>
</comment>
<name>A0A9D1DMU9_9FIRM</name>
<evidence type="ECO:0000313" key="4">
    <source>
        <dbReference type="Proteomes" id="UP000824238"/>
    </source>
</evidence>
<accession>A0A9D1DMU9</accession>
<evidence type="ECO:0000313" key="3">
    <source>
        <dbReference type="EMBL" id="HIR55799.1"/>
    </source>
</evidence>
<keyword evidence="1" id="KW-1133">Transmembrane helix</keyword>
<dbReference type="GO" id="GO:0043164">
    <property type="term" value="P:Gram-negative-bacterium-type cell wall biogenesis"/>
    <property type="evidence" value="ECO:0007669"/>
    <property type="project" value="TreeGrafter"/>
</dbReference>
<dbReference type="PANTHER" id="PTHR30336">
    <property type="entry name" value="INNER MEMBRANE PROTEIN, PROBABLE PERMEASE"/>
    <property type="match status" value="1"/>
</dbReference>
<evidence type="ECO:0000256" key="1">
    <source>
        <dbReference type="SAM" id="Phobius"/>
    </source>
</evidence>
<gene>
    <name evidence="3" type="ORF">IAD36_09430</name>
</gene>
<dbReference type="InterPro" id="IPR051599">
    <property type="entry name" value="Cell_Envelope_Assoc"/>
</dbReference>
<feature type="domain" description="DUF218" evidence="2">
    <location>
        <begin position="86"/>
        <end position="212"/>
    </location>
</feature>
<proteinExistence type="predicted"/>
<feature type="transmembrane region" description="Helical" evidence="1">
    <location>
        <begin position="31"/>
        <end position="47"/>
    </location>
</feature>
<dbReference type="Proteomes" id="UP000824238">
    <property type="component" value="Unassembled WGS sequence"/>
</dbReference>
<keyword evidence="1" id="KW-0472">Membrane</keyword>
<dbReference type="InterPro" id="IPR014729">
    <property type="entry name" value="Rossmann-like_a/b/a_fold"/>
</dbReference>
<feature type="transmembrane region" description="Helical" evidence="1">
    <location>
        <begin position="54"/>
        <end position="74"/>
    </location>
</feature>
<protein>
    <submittedName>
        <fullName evidence="3">YdcF family protein</fullName>
    </submittedName>
</protein>
<sequence length="241" mass="25972">MRHKLWLVIVILLLAAAGLFAFAATGHTYFAALLALIAALIVFYRFAGRVLKIVVTALLAIGVVVFVIIEIPIVKAARTDAPADCDYIVVLGAGLHGDVPSLSLRNRLDAALAWLEAHPDCVAVVSGGQGPGETMTEGEAMQIWLEAKGVDPSRIIVEDRATSTMENLEYSFELIRAAGGEPDGNVAIVTSEYHLCRAKLMAADLGVRAWGVAGHTSWPTLMLNYFIREAFAVTYYRIFGA</sequence>
<keyword evidence="1" id="KW-0812">Transmembrane</keyword>
<dbReference type="GO" id="GO:0000270">
    <property type="term" value="P:peptidoglycan metabolic process"/>
    <property type="evidence" value="ECO:0007669"/>
    <property type="project" value="TreeGrafter"/>
</dbReference>
<dbReference type="GO" id="GO:0005886">
    <property type="term" value="C:plasma membrane"/>
    <property type="evidence" value="ECO:0007669"/>
    <property type="project" value="TreeGrafter"/>
</dbReference>
<organism evidence="3 4">
    <name type="scientific">Candidatus Scatomorpha intestinigallinarum</name>
    <dbReference type="NCBI Taxonomy" id="2840923"/>
    <lineage>
        <taxon>Bacteria</taxon>
        <taxon>Bacillati</taxon>
        <taxon>Bacillota</taxon>
        <taxon>Clostridia</taxon>
        <taxon>Eubacteriales</taxon>
        <taxon>Candidatus Scatomorpha</taxon>
    </lineage>
</organism>
<dbReference type="Pfam" id="PF02698">
    <property type="entry name" value="DUF218"/>
    <property type="match status" value="1"/>
</dbReference>
<dbReference type="Gene3D" id="3.40.50.620">
    <property type="entry name" value="HUPs"/>
    <property type="match status" value="1"/>
</dbReference>